<gene>
    <name evidence="1" type="ORF">TCEB3V08_LOCUS5988</name>
</gene>
<protein>
    <submittedName>
        <fullName evidence="1">Uncharacterized protein</fullName>
    </submittedName>
</protein>
<reference evidence="1" key="1">
    <citation type="submission" date="2020-11" db="EMBL/GenBank/DDBJ databases">
        <authorList>
            <person name="Tran Van P."/>
        </authorList>
    </citation>
    <scope>NUCLEOTIDE SEQUENCE</scope>
</reference>
<proteinExistence type="predicted"/>
<name>A0A7R9CRV5_TIMCR</name>
<sequence length="282" mass="32713">MQDCSWPINGRVSHANSQLTSHKSRRYHVCVDCSWPINRRVSHANSLLTSHKSRRYHVCVDCSWPINGRVSHANSRLTSHKSRRYHVCVDCSWPINGRVSHANSRLTEGRRRSYIQDKKKEKKGKKEGVVGGRGIWDETVVVKRKTGIKSTWNFSAQNWQGVFSHAYKLRVEGIVSDLFPRMIEQQVDYGILEQSIKETCLIFKLEDVSARQLNNPCSSIREQILDRSYRKSPCMTYPRALVIYIMRRAELFDFFLLDIPGDITNSKNPRVDLMKTKFEANL</sequence>
<dbReference type="EMBL" id="OC318305">
    <property type="protein sequence ID" value="CAD7401405.1"/>
    <property type="molecule type" value="Genomic_DNA"/>
</dbReference>
<evidence type="ECO:0000313" key="1">
    <source>
        <dbReference type="EMBL" id="CAD7401405.1"/>
    </source>
</evidence>
<accession>A0A7R9CRV5</accession>
<organism evidence="1">
    <name type="scientific">Timema cristinae</name>
    <name type="common">Walking stick</name>
    <dbReference type="NCBI Taxonomy" id="61476"/>
    <lineage>
        <taxon>Eukaryota</taxon>
        <taxon>Metazoa</taxon>
        <taxon>Ecdysozoa</taxon>
        <taxon>Arthropoda</taxon>
        <taxon>Hexapoda</taxon>
        <taxon>Insecta</taxon>
        <taxon>Pterygota</taxon>
        <taxon>Neoptera</taxon>
        <taxon>Polyneoptera</taxon>
        <taxon>Phasmatodea</taxon>
        <taxon>Timematodea</taxon>
        <taxon>Timematoidea</taxon>
        <taxon>Timematidae</taxon>
        <taxon>Timema</taxon>
    </lineage>
</organism>
<dbReference type="AlphaFoldDB" id="A0A7R9CRV5"/>